<sequence length="58" mass="6449">MMQTVAVRGQLKCGEKNVINTRVVLGIDIRFAFGELQEICVKLPDETSCLNKEDPSPI</sequence>
<reference evidence="2" key="3">
    <citation type="submission" date="2024-02" db="UniProtKB">
        <authorList>
            <consortium name="WormBaseParasite"/>
        </authorList>
    </citation>
    <scope>IDENTIFICATION</scope>
    <source>
        <strain evidence="2">pt0022</strain>
    </source>
</reference>
<dbReference type="WBParaSite" id="mrna-Wban_03734">
    <property type="protein sequence ID" value="mrna-Wban_03734"/>
    <property type="gene ID" value="Wban_03734"/>
</dbReference>
<dbReference type="AlphaFoldDB" id="A0AAF5PPD6"/>
<reference evidence="1" key="1">
    <citation type="submission" date="2015-03" db="EMBL/GenBank/DDBJ databases">
        <title>Wuchereria bancrofti Genome Sequencing Papua New Guinea Strain.</title>
        <authorList>
            <person name="Small S.T."/>
            <person name="Serre D."/>
            <person name="Zimmerman P.A."/>
        </authorList>
    </citation>
    <scope>NUCLEOTIDE SEQUENCE [LARGE SCALE GENOMIC DNA]</scope>
    <source>
        <strain evidence="1">pt0022</strain>
    </source>
</reference>
<evidence type="ECO:0000313" key="1">
    <source>
        <dbReference type="Proteomes" id="UP000093561"/>
    </source>
</evidence>
<dbReference type="Proteomes" id="UP000093561">
    <property type="component" value="Unassembled WGS sequence"/>
</dbReference>
<evidence type="ECO:0000313" key="2">
    <source>
        <dbReference type="WBParaSite" id="mrna-Wban_03734"/>
    </source>
</evidence>
<name>A0AAF5PPD6_WUCBA</name>
<proteinExistence type="predicted"/>
<reference evidence="1" key="2">
    <citation type="journal article" date="2016" name="Mol. Ecol.">
        <title>Population genomics of the filarial nematode parasite Wuchereria bancrofti from mosquitoes.</title>
        <authorList>
            <person name="Small S.T."/>
            <person name="Reimer L.J."/>
            <person name="Tisch D.J."/>
            <person name="King C.L."/>
            <person name="Christensen B.M."/>
            <person name="Siba P.M."/>
            <person name="Kazura J.W."/>
            <person name="Serre D."/>
            <person name="Zimmerman P.A."/>
        </authorList>
    </citation>
    <scope>NUCLEOTIDE SEQUENCE</scope>
    <source>
        <strain evidence="1">pt0022</strain>
    </source>
</reference>
<accession>A0AAF5PPD6</accession>
<protein>
    <submittedName>
        <fullName evidence="2">Uncharacterized protein</fullName>
    </submittedName>
</protein>
<organism evidence="1 2">
    <name type="scientific">Wuchereria bancrofti</name>
    <dbReference type="NCBI Taxonomy" id="6293"/>
    <lineage>
        <taxon>Eukaryota</taxon>
        <taxon>Metazoa</taxon>
        <taxon>Ecdysozoa</taxon>
        <taxon>Nematoda</taxon>
        <taxon>Chromadorea</taxon>
        <taxon>Rhabditida</taxon>
        <taxon>Spirurina</taxon>
        <taxon>Spiruromorpha</taxon>
        <taxon>Filarioidea</taxon>
        <taxon>Onchocercidae</taxon>
        <taxon>Wuchereria</taxon>
    </lineage>
</organism>